<gene>
    <name evidence="7" type="ORF">GCM10022236_38630</name>
</gene>
<dbReference type="Gene3D" id="3.30.390.30">
    <property type="match status" value="1"/>
</dbReference>
<keyword evidence="8" id="KW-1185">Reference proteome</keyword>
<evidence type="ECO:0000259" key="6">
    <source>
        <dbReference type="Pfam" id="PF07992"/>
    </source>
</evidence>
<dbReference type="Proteomes" id="UP001501490">
    <property type="component" value="Unassembled WGS sequence"/>
</dbReference>
<dbReference type="PRINTS" id="PR00368">
    <property type="entry name" value="FADPNR"/>
</dbReference>
<dbReference type="PIRSF" id="PIRSF000350">
    <property type="entry name" value="Mercury_reductase_MerA"/>
    <property type="match status" value="1"/>
</dbReference>
<comment type="similarity">
    <text evidence="2">Belongs to the class-I pyridine nucleotide-disulfide oxidoreductase family.</text>
</comment>
<dbReference type="InterPro" id="IPR004099">
    <property type="entry name" value="Pyr_nucl-diS_OxRdtase_dimer"/>
</dbReference>
<comment type="cofactor">
    <cofactor evidence="1">
        <name>FAD</name>
        <dbReference type="ChEBI" id="CHEBI:57692"/>
    </cofactor>
</comment>
<dbReference type="EMBL" id="BAABAB010000029">
    <property type="protein sequence ID" value="GAA3632370.1"/>
    <property type="molecule type" value="Genomic_DNA"/>
</dbReference>
<protein>
    <submittedName>
        <fullName evidence="7">FAD-containing oxidoreductase</fullName>
    </submittedName>
</protein>
<dbReference type="Pfam" id="PF02852">
    <property type="entry name" value="Pyr_redox_dim"/>
    <property type="match status" value="1"/>
</dbReference>
<evidence type="ECO:0000313" key="8">
    <source>
        <dbReference type="Proteomes" id="UP001501490"/>
    </source>
</evidence>
<dbReference type="Pfam" id="PF07992">
    <property type="entry name" value="Pyr_redox_2"/>
    <property type="match status" value="1"/>
</dbReference>
<evidence type="ECO:0000256" key="4">
    <source>
        <dbReference type="ARBA" id="ARBA00022827"/>
    </source>
</evidence>
<organism evidence="7 8">
    <name type="scientific">Microlunatus ginsengisoli</name>
    <dbReference type="NCBI Taxonomy" id="363863"/>
    <lineage>
        <taxon>Bacteria</taxon>
        <taxon>Bacillati</taxon>
        <taxon>Actinomycetota</taxon>
        <taxon>Actinomycetes</taxon>
        <taxon>Propionibacteriales</taxon>
        <taxon>Propionibacteriaceae</taxon>
        <taxon>Microlunatus</taxon>
    </lineage>
</organism>
<dbReference type="SUPFAM" id="SSF55424">
    <property type="entry name" value="FAD/NAD-linked reductases, dimerisation (C-terminal) domain"/>
    <property type="match status" value="1"/>
</dbReference>
<dbReference type="PANTHER" id="PTHR43014">
    <property type="entry name" value="MERCURIC REDUCTASE"/>
    <property type="match status" value="1"/>
</dbReference>
<accession>A0ABP7AHS4</accession>
<sequence>MSERNEFEAIVIGAGQAGPGIAAAKAQQGKRTALIELDRVGGTCLNHGCKPTKALRASAVIARHVQRGPEYGVHVDGTVRIEFGEAIRRVHTMIDTMRRSLQDWLDGVDGLEQFAGVARLETVPGGPHLVHLDTQTLSAPEVYLDLGGRAAVPPIPGLSEVDFLTEVELLNLSDLPEHLVIVGGGYIGCEFAQIFRRFGSTVTIFAGERVAAREDADISELVAGILTDEGIRIVPGRTSSVAAHADGVAVTAGEETVVGSHVLVATGRTSNVDLLGDAHGLAVNARGFIEIDDRFATSVPGVWALGDVNGHGAFTHTAYQDSQILLEPSRSLAGRVTTYAMFTDPPLGRVGMTVAEARTSGRRVLKAEVPMSSVSRAILDGETEGVMRILVDADSEEIIGATILGLHGDDLIQILSFAMQAGVRYPQIRDALPIHPTMAEFIPSILGSLQPL</sequence>
<dbReference type="PANTHER" id="PTHR43014:SF2">
    <property type="entry name" value="MERCURIC REDUCTASE"/>
    <property type="match status" value="1"/>
</dbReference>
<dbReference type="InterPro" id="IPR036188">
    <property type="entry name" value="FAD/NAD-bd_sf"/>
</dbReference>
<evidence type="ECO:0000259" key="5">
    <source>
        <dbReference type="Pfam" id="PF02852"/>
    </source>
</evidence>
<evidence type="ECO:0000256" key="2">
    <source>
        <dbReference type="ARBA" id="ARBA00007532"/>
    </source>
</evidence>
<proteinExistence type="inferred from homology"/>
<keyword evidence="3" id="KW-0285">Flavoprotein</keyword>
<dbReference type="PRINTS" id="PR00411">
    <property type="entry name" value="PNDRDTASEI"/>
</dbReference>
<dbReference type="SUPFAM" id="SSF51905">
    <property type="entry name" value="FAD/NAD(P)-binding domain"/>
    <property type="match status" value="1"/>
</dbReference>
<evidence type="ECO:0000256" key="3">
    <source>
        <dbReference type="ARBA" id="ARBA00022630"/>
    </source>
</evidence>
<dbReference type="InterPro" id="IPR001100">
    <property type="entry name" value="Pyr_nuc-diS_OxRdtase"/>
</dbReference>
<keyword evidence="4" id="KW-0274">FAD</keyword>
<feature type="domain" description="Pyridine nucleotide-disulphide oxidoreductase dimerisation" evidence="5">
    <location>
        <begin position="339"/>
        <end position="442"/>
    </location>
</feature>
<dbReference type="InterPro" id="IPR016156">
    <property type="entry name" value="FAD/NAD-linked_Rdtase_dimer_sf"/>
</dbReference>
<dbReference type="Gene3D" id="3.50.50.60">
    <property type="entry name" value="FAD/NAD(P)-binding domain"/>
    <property type="match status" value="2"/>
</dbReference>
<comment type="caution">
    <text evidence="7">The sequence shown here is derived from an EMBL/GenBank/DDBJ whole genome shotgun (WGS) entry which is preliminary data.</text>
</comment>
<name>A0ABP7AHS4_9ACTN</name>
<evidence type="ECO:0000256" key="1">
    <source>
        <dbReference type="ARBA" id="ARBA00001974"/>
    </source>
</evidence>
<feature type="domain" description="FAD/NAD(P)-binding" evidence="6">
    <location>
        <begin position="9"/>
        <end position="320"/>
    </location>
</feature>
<dbReference type="InterPro" id="IPR023753">
    <property type="entry name" value="FAD/NAD-binding_dom"/>
</dbReference>
<evidence type="ECO:0000313" key="7">
    <source>
        <dbReference type="EMBL" id="GAA3632370.1"/>
    </source>
</evidence>
<dbReference type="RefSeq" id="WP_344807633.1">
    <property type="nucleotide sequence ID" value="NZ_BAABAB010000029.1"/>
</dbReference>
<reference evidence="8" key="1">
    <citation type="journal article" date="2019" name="Int. J. Syst. Evol. Microbiol.">
        <title>The Global Catalogue of Microorganisms (GCM) 10K type strain sequencing project: providing services to taxonomists for standard genome sequencing and annotation.</title>
        <authorList>
            <consortium name="The Broad Institute Genomics Platform"/>
            <consortium name="The Broad Institute Genome Sequencing Center for Infectious Disease"/>
            <person name="Wu L."/>
            <person name="Ma J."/>
        </authorList>
    </citation>
    <scope>NUCLEOTIDE SEQUENCE [LARGE SCALE GENOMIC DNA]</scope>
    <source>
        <strain evidence="8">JCM 16929</strain>
    </source>
</reference>